<feature type="transmembrane region" description="Helical" evidence="1">
    <location>
        <begin position="21"/>
        <end position="40"/>
    </location>
</feature>
<evidence type="ECO:0000256" key="1">
    <source>
        <dbReference type="SAM" id="Phobius"/>
    </source>
</evidence>
<name>A0A146LUK6_LYGHE</name>
<organism evidence="2">
    <name type="scientific">Lygus hesperus</name>
    <name type="common">Western plant bug</name>
    <dbReference type="NCBI Taxonomy" id="30085"/>
    <lineage>
        <taxon>Eukaryota</taxon>
        <taxon>Metazoa</taxon>
        <taxon>Ecdysozoa</taxon>
        <taxon>Arthropoda</taxon>
        <taxon>Hexapoda</taxon>
        <taxon>Insecta</taxon>
        <taxon>Pterygota</taxon>
        <taxon>Neoptera</taxon>
        <taxon>Paraneoptera</taxon>
        <taxon>Hemiptera</taxon>
        <taxon>Heteroptera</taxon>
        <taxon>Panheteroptera</taxon>
        <taxon>Cimicomorpha</taxon>
        <taxon>Miridae</taxon>
        <taxon>Mirini</taxon>
        <taxon>Lygus</taxon>
    </lineage>
</organism>
<reference evidence="2" key="1">
    <citation type="journal article" date="2016" name="Gigascience">
        <title>De novo construction of an expanded transcriptome assembly for the western tarnished plant bug, Lygus hesperus.</title>
        <authorList>
            <person name="Tassone E.E."/>
            <person name="Geib S.M."/>
            <person name="Hall B."/>
            <person name="Fabrick J.A."/>
            <person name="Brent C.S."/>
            <person name="Hull J.J."/>
        </authorList>
    </citation>
    <scope>NUCLEOTIDE SEQUENCE</scope>
</reference>
<evidence type="ECO:0000313" key="2">
    <source>
        <dbReference type="EMBL" id="JAQ11374.1"/>
    </source>
</evidence>
<proteinExistence type="predicted"/>
<keyword evidence="1" id="KW-0812">Transmembrane</keyword>
<dbReference type="EMBL" id="GDHC01007255">
    <property type="protein sequence ID" value="JAQ11374.1"/>
    <property type="molecule type" value="Transcribed_RNA"/>
</dbReference>
<keyword evidence="1" id="KW-1133">Transmembrane helix</keyword>
<gene>
    <name evidence="2" type="ORF">g.31217</name>
</gene>
<dbReference type="AlphaFoldDB" id="A0A146LUK6"/>
<keyword evidence="1" id="KW-0472">Membrane</keyword>
<accession>A0A146LUK6</accession>
<protein>
    <submittedName>
        <fullName evidence="2">Uncharacterized protein</fullName>
    </submittedName>
</protein>
<sequence>MCFGGGVTLLNYPTVTRILELATHICGIYFLILISALFCYHCCSTNSPCPEYLCGQQQQTWVHVPHTCRYFVTPHPDLGTVLMCQWISCRASFGSQDGVV</sequence>